<evidence type="ECO:0000256" key="1">
    <source>
        <dbReference type="SAM" id="MobiDB-lite"/>
    </source>
</evidence>
<dbReference type="AlphaFoldDB" id="A0A4R8S5F9"/>
<sequence>MNVDGQPTGPIVVLGSSGQTGRGVADMLEARGCVVRRASRRSQWMFDWDDERTWARVLTGVRRIYVVLPEQRFDWTGFLGAVSSSGIERVVILTARNPGASGDGIADGAEDAFAESSLDTTFVRPSWFSQNFIAGLFSRQLDATGELRLPVGDGKEPFIDYRDISNVAVHALLAKDSAPHSIEVSGPELLSFDQAVSIVGDVTGRELSYVPISLDEWRHDARRAGIPSPFVDALASLFQVIAEHRDEYLSPGVMEHTGSPPRSLRQTIADMTT</sequence>
<evidence type="ECO:0000313" key="3">
    <source>
        <dbReference type="EMBL" id="TDZ86129.1"/>
    </source>
</evidence>
<dbReference type="Gene3D" id="3.40.50.720">
    <property type="entry name" value="NAD(P)-binding Rossmann-like Domain"/>
    <property type="match status" value="1"/>
</dbReference>
<dbReference type="PANTHER" id="PTHR43162:SF1">
    <property type="entry name" value="PRESTALK A DIFFERENTIATION PROTEIN A"/>
    <property type="match status" value="1"/>
</dbReference>
<dbReference type="InterPro" id="IPR051604">
    <property type="entry name" value="Ergot_Alk_Oxidoreductase"/>
</dbReference>
<accession>A0A4R8S5F9</accession>
<dbReference type="InterPro" id="IPR036291">
    <property type="entry name" value="NAD(P)-bd_dom_sf"/>
</dbReference>
<feature type="domain" description="NmrA-like" evidence="2">
    <location>
        <begin position="117"/>
        <end position="250"/>
    </location>
</feature>
<protein>
    <submittedName>
        <fullName evidence="3">NAD(P)H azoreductase</fullName>
        <ecNumber evidence="3">1.7.-.-</ecNumber>
    </submittedName>
</protein>
<comment type="caution">
    <text evidence="3">The sequence shown here is derived from an EMBL/GenBank/DDBJ whole genome shotgun (WGS) entry which is preliminary data.</text>
</comment>
<proteinExistence type="predicted"/>
<evidence type="ECO:0000313" key="4">
    <source>
        <dbReference type="Proteomes" id="UP000295117"/>
    </source>
</evidence>
<dbReference type="EC" id="1.7.-.-" evidence="3"/>
<dbReference type="EMBL" id="PECH01000004">
    <property type="protein sequence ID" value="TDZ86129.1"/>
    <property type="molecule type" value="Genomic_DNA"/>
</dbReference>
<dbReference type="InterPro" id="IPR008030">
    <property type="entry name" value="NmrA-like"/>
</dbReference>
<dbReference type="Pfam" id="PF05368">
    <property type="entry name" value="NmrA"/>
    <property type="match status" value="1"/>
</dbReference>
<organism evidence="3 4">
    <name type="scientific">Mycobacteroides salmoniphilum</name>
    <dbReference type="NCBI Taxonomy" id="404941"/>
    <lineage>
        <taxon>Bacteria</taxon>
        <taxon>Bacillati</taxon>
        <taxon>Actinomycetota</taxon>
        <taxon>Actinomycetes</taxon>
        <taxon>Mycobacteriales</taxon>
        <taxon>Mycobacteriaceae</taxon>
        <taxon>Mycobacteroides</taxon>
    </lineage>
</organism>
<keyword evidence="3" id="KW-0560">Oxidoreductase</keyword>
<gene>
    <name evidence="3" type="primary">azoB_2</name>
    <name evidence="3" type="ORF">DE4585_01452</name>
</gene>
<dbReference type="Proteomes" id="UP000295117">
    <property type="component" value="Unassembled WGS sequence"/>
</dbReference>
<dbReference type="Gene3D" id="3.90.25.10">
    <property type="entry name" value="UDP-galactose 4-epimerase, domain 1"/>
    <property type="match status" value="1"/>
</dbReference>
<feature type="compositionally biased region" description="Polar residues" evidence="1">
    <location>
        <begin position="264"/>
        <end position="273"/>
    </location>
</feature>
<reference evidence="3 4" key="1">
    <citation type="journal article" date="2019" name="Sci. Rep.">
        <title>Extended insight into the Mycobacterium chelonae-abscessus complex through whole genome sequencing of Mycobacterium salmoniphilum outbreak and Mycobacterium salmoniphilum-like strains.</title>
        <authorList>
            <person name="Behra P.R.K."/>
            <person name="Das S."/>
            <person name="Pettersson B.M.F."/>
            <person name="Shirreff L."/>
            <person name="DuCote T."/>
            <person name="Jacobsson K.G."/>
            <person name="Ennis D.G."/>
            <person name="Kirsebom L.A."/>
        </authorList>
    </citation>
    <scope>NUCLEOTIDE SEQUENCE [LARGE SCALE GENOMIC DNA]</scope>
    <source>
        <strain evidence="3 4">DE 4585</strain>
    </source>
</reference>
<name>A0A4R8S5F9_9MYCO</name>
<evidence type="ECO:0000259" key="2">
    <source>
        <dbReference type="Pfam" id="PF05368"/>
    </source>
</evidence>
<dbReference type="PANTHER" id="PTHR43162">
    <property type="match status" value="1"/>
</dbReference>
<dbReference type="SUPFAM" id="SSF51735">
    <property type="entry name" value="NAD(P)-binding Rossmann-fold domains"/>
    <property type="match status" value="1"/>
</dbReference>
<feature type="region of interest" description="Disordered" evidence="1">
    <location>
        <begin position="251"/>
        <end position="273"/>
    </location>
</feature>
<dbReference type="GO" id="GO:0016491">
    <property type="term" value="F:oxidoreductase activity"/>
    <property type="evidence" value="ECO:0007669"/>
    <property type="project" value="UniProtKB-KW"/>
</dbReference>